<feature type="transmembrane region" description="Helical" evidence="1">
    <location>
        <begin position="101"/>
        <end position="120"/>
    </location>
</feature>
<dbReference type="AlphaFoldDB" id="A0A834T7U4"/>
<evidence type="ECO:0000313" key="3">
    <source>
        <dbReference type="Proteomes" id="UP000634136"/>
    </source>
</evidence>
<gene>
    <name evidence="2" type="ORF">G2W53_030807</name>
</gene>
<dbReference type="EMBL" id="JAAIUW010000009">
    <property type="protein sequence ID" value="KAF7816838.1"/>
    <property type="molecule type" value="Genomic_DNA"/>
</dbReference>
<dbReference type="InterPro" id="IPR052083">
    <property type="entry name" value="Aminoacylase-1_M20A"/>
</dbReference>
<feature type="transmembrane region" description="Helical" evidence="1">
    <location>
        <begin position="62"/>
        <end position="81"/>
    </location>
</feature>
<keyword evidence="1" id="KW-0812">Transmembrane</keyword>
<evidence type="ECO:0000313" key="2">
    <source>
        <dbReference type="EMBL" id="KAF7816838.1"/>
    </source>
</evidence>
<proteinExistence type="predicted"/>
<evidence type="ECO:0000256" key="1">
    <source>
        <dbReference type="SAM" id="Phobius"/>
    </source>
</evidence>
<dbReference type="OrthoDB" id="1935694at2759"/>
<keyword evidence="1" id="KW-0472">Membrane</keyword>
<accession>A0A834T7U4</accession>
<keyword evidence="1" id="KW-1133">Transmembrane helix</keyword>
<name>A0A834T7U4_9FABA</name>
<dbReference type="GO" id="GO:0004046">
    <property type="term" value="F:aminoacylase activity"/>
    <property type="evidence" value="ECO:0007669"/>
    <property type="project" value="TreeGrafter"/>
</dbReference>
<dbReference type="Proteomes" id="UP000634136">
    <property type="component" value="Unassembled WGS sequence"/>
</dbReference>
<keyword evidence="3" id="KW-1185">Reference proteome</keyword>
<organism evidence="2 3">
    <name type="scientific">Senna tora</name>
    <dbReference type="NCBI Taxonomy" id="362788"/>
    <lineage>
        <taxon>Eukaryota</taxon>
        <taxon>Viridiplantae</taxon>
        <taxon>Streptophyta</taxon>
        <taxon>Embryophyta</taxon>
        <taxon>Tracheophyta</taxon>
        <taxon>Spermatophyta</taxon>
        <taxon>Magnoliopsida</taxon>
        <taxon>eudicotyledons</taxon>
        <taxon>Gunneridae</taxon>
        <taxon>Pentapetalae</taxon>
        <taxon>rosids</taxon>
        <taxon>fabids</taxon>
        <taxon>Fabales</taxon>
        <taxon>Fabaceae</taxon>
        <taxon>Caesalpinioideae</taxon>
        <taxon>Cassia clade</taxon>
        <taxon>Senna</taxon>
    </lineage>
</organism>
<comment type="caution">
    <text evidence="2">The sequence shown here is derived from an EMBL/GenBank/DDBJ whole genome shotgun (WGS) entry which is preliminary data.</text>
</comment>
<reference evidence="2" key="1">
    <citation type="submission" date="2020-09" db="EMBL/GenBank/DDBJ databases">
        <title>Genome-Enabled Discovery of Anthraquinone Biosynthesis in Senna tora.</title>
        <authorList>
            <person name="Kang S.-H."/>
            <person name="Pandey R.P."/>
            <person name="Lee C.-M."/>
            <person name="Sim J.-S."/>
            <person name="Jeong J.-T."/>
            <person name="Choi B.-S."/>
            <person name="Jung M."/>
            <person name="Ginzburg D."/>
            <person name="Zhao K."/>
            <person name="Won S.Y."/>
            <person name="Oh T.-J."/>
            <person name="Yu Y."/>
            <person name="Kim N.-H."/>
            <person name="Lee O.R."/>
            <person name="Lee T.-H."/>
            <person name="Bashyal P."/>
            <person name="Kim T.-S."/>
            <person name="Lee W.-H."/>
            <person name="Kawkins C."/>
            <person name="Kim C.-K."/>
            <person name="Kim J.S."/>
            <person name="Ahn B.O."/>
            <person name="Rhee S.Y."/>
            <person name="Sohng J.K."/>
        </authorList>
    </citation>
    <scope>NUCLEOTIDE SEQUENCE</scope>
    <source>
        <tissue evidence="2">Leaf</tissue>
    </source>
</reference>
<protein>
    <submittedName>
        <fullName evidence="2">Peptidase M20/M25/M40 family protein</fullName>
    </submittedName>
</protein>
<sequence>MVSCDREGFVMNVQPSEAEAGFDLRLPPTVDPDEMRRRIALEWAPPARNMAFEILLCFNMSFFYLTSVFPSITLPLIKWILCNFIKVKIPITLWGKYVDQITNYMLNITGGAVIIALQYFKLKEYNMLFTYVNLMSHHDVVATPSKVKRPSPVNINGRRLSFADSEHTPSSSGEEVDDVFVLQC</sequence>
<dbReference type="PANTHER" id="PTHR45892:SF3">
    <property type="entry name" value="PUTATIVE-RELATED"/>
    <property type="match status" value="1"/>
</dbReference>
<dbReference type="PANTHER" id="PTHR45892">
    <property type="entry name" value="AMINOACYLASE-1"/>
    <property type="match status" value="1"/>
</dbReference>